<protein>
    <submittedName>
        <fullName evidence="1">Uncharacterized protein</fullName>
    </submittedName>
</protein>
<keyword evidence="2" id="KW-1185">Reference proteome</keyword>
<proteinExistence type="predicted"/>
<dbReference type="AlphaFoldDB" id="A0A8E2JUW0"/>
<name>A0A8E2JUW0_9PEZI</name>
<dbReference type="Proteomes" id="UP000250140">
    <property type="component" value="Unassembled WGS sequence"/>
</dbReference>
<evidence type="ECO:0000313" key="2">
    <source>
        <dbReference type="Proteomes" id="UP000250140"/>
    </source>
</evidence>
<evidence type="ECO:0000313" key="1">
    <source>
        <dbReference type="EMBL" id="OCL10368.1"/>
    </source>
</evidence>
<organism evidence="1 2">
    <name type="scientific">Glonium stellatum</name>
    <dbReference type="NCBI Taxonomy" id="574774"/>
    <lineage>
        <taxon>Eukaryota</taxon>
        <taxon>Fungi</taxon>
        <taxon>Dikarya</taxon>
        <taxon>Ascomycota</taxon>
        <taxon>Pezizomycotina</taxon>
        <taxon>Dothideomycetes</taxon>
        <taxon>Pleosporomycetidae</taxon>
        <taxon>Gloniales</taxon>
        <taxon>Gloniaceae</taxon>
        <taxon>Glonium</taxon>
    </lineage>
</organism>
<accession>A0A8E2JUW0</accession>
<reference evidence="1 2" key="1">
    <citation type="journal article" date="2016" name="Nat. Commun.">
        <title>Ectomycorrhizal ecology is imprinted in the genome of the dominant symbiotic fungus Cenococcum geophilum.</title>
        <authorList>
            <consortium name="DOE Joint Genome Institute"/>
            <person name="Peter M."/>
            <person name="Kohler A."/>
            <person name="Ohm R.A."/>
            <person name="Kuo A."/>
            <person name="Krutzmann J."/>
            <person name="Morin E."/>
            <person name="Arend M."/>
            <person name="Barry K.W."/>
            <person name="Binder M."/>
            <person name="Choi C."/>
            <person name="Clum A."/>
            <person name="Copeland A."/>
            <person name="Grisel N."/>
            <person name="Haridas S."/>
            <person name="Kipfer T."/>
            <person name="LaButti K."/>
            <person name="Lindquist E."/>
            <person name="Lipzen A."/>
            <person name="Maire R."/>
            <person name="Meier B."/>
            <person name="Mihaltcheva S."/>
            <person name="Molinier V."/>
            <person name="Murat C."/>
            <person name="Poggeler S."/>
            <person name="Quandt C.A."/>
            <person name="Sperisen C."/>
            <person name="Tritt A."/>
            <person name="Tisserant E."/>
            <person name="Crous P.W."/>
            <person name="Henrissat B."/>
            <person name="Nehls U."/>
            <person name="Egli S."/>
            <person name="Spatafora J.W."/>
            <person name="Grigoriev I.V."/>
            <person name="Martin F.M."/>
        </authorList>
    </citation>
    <scope>NUCLEOTIDE SEQUENCE [LARGE SCALE GENOMIC DNA]</scope>
    <source>
        <strain evidence="1 2">CBS 207.34</strain>
    </source>
</reference>
<gene>
    <name evidence="1" type="ORF">AOQ84DRAFT_353578</name>
</gene>
<dbReference type="EMBL" id="KV749253">
    <property type="protein sequence ID" value="OCL10368.1"/>
    <property type="molecule type" value="Genomic_DNA"/>
</dbReference>
<sequence length="55" mass="6474">MSANSIYQRSSSLIDYINIKSPNRMRPRHKTSQFLRNGHANSFRKTSLLHHLLHL</sequence>